<protein>
    <recommendedName>
        <fullName evidence="4">UBZ4-type domain-containing protein</fullName>
    </recommendedName>
</protein>
<dbReference type="OrthoDB" id="20105at2759"/>
<keyword evidence="3" id="KW-1185">Reference proteome</keyword>
<dbReference type="PANTHER" id="PTHR40069:SF1">
    <property type="entry name" value="YWBE PROTEIN"/>
    <property type="match status" value="1"/>
</dbReference>
<evidence type="ECO:0008006" key="4">
    <source>
        <dbReference type="Google" id="ProtNLM"/>
    </source>
</evidence>
<dbReference type="PANTHER" id="PTHR40069">
    <property type="entry name" value="YWBE PROTEIN"/>
    <property type="match status" value="1"/>
</dbReference>
<comment type="caution">
    <text evidence="2">The sequence shown here is derived from an EMBL/GenBank/DDBJ whole genome shotgun (WGS) entry which is preliminary data.</text>
</comment>
<dbReference type="AlphaFoldDB" id="A0A8K0R238"/>
<feature type="compositionally biased region" description="Low complexity" evidence="1">
    <location>
        <begin position="11"/>
        <end position="20"/>
    </location>
</feature>
<gene>
    <name evidence="2" type="ORF">FB567DRAFT_104947</name>
</gene>
<dbReference type="Proteomes" id="UP000813461">
    <property type="component" value="Unassembled WGS sequence"/>
</dbReference>
<feature type="compositionally biased region" description="Basic residues" evidence="1">
    <location>
        <begin position="1"/>
        <end position="10"/>
    </location>
</feature>
<evidence type="ECO:0000313" key="3">
    <source>
        <dbReference type="Proteomes" id="UP000813461"/>
    </source>
</evidence>
<accession>A0A8K0R238</accession>
<evidence type="ECO:0000313" key="2">
    <source>
        <dbReference type="EMBL" id="KAH7082356.1"/>
    </source>
</evidence>
<feature type="region of interest" description="Disordered" evidence="1">
    <location>
        <begin position="1"/>
        <end position="34"/>
    </location>
</feature>
<dbReference type="NCBIfam" id="TIGR03833">
    <property type="entry name" value="YwbE family protein"/>
    <property type="match status" value="1"/>
</dbReference>
<dbReference type="Pfam" id="PF09962">
    <property type="entry name" value="DUF2196"/>
    <property type="match status" value="1"/>
</dbReference>
<name>A0A8K0R238_9PLEO</name>
<dbReference type="EMBL" id="JAGMVJ010000014">
    <property type="protein sequence ID" value="KAH7082356.1"/>
    <property type="molecule type" value="Genomic_DNA"/>
</dbReference>
<evidence type="ECO:0000256" key="1">
    <source>
        <dbReference type="SAM" id="MobiDB-lite"/>
    </source>
</evidence>
<sequence length="205" mass="22213">MQHGRGRGNRLPRAPNNTRPPRARHPDHPSVPPFAAIRSGSAVSIILKQDQPTGHRVHGIVADLLTRGDHPRGVKVRLRDGRVGRVQALVSGAEGEQGEAVVGGANAGLGRDGEGIGTGSRSRGMRGGRIERDIRDEDEYLYDENRVPDRSQGLFAALEEADKRHQEQRGGGGKEEVEIVRCPVCGEFEGDERAVAHHVEEHFGG</sequence>
<organism evidence="2 3">
    <name type="scientific">Paraphoma chrysanthemicola</name>
    <dbReference type="NCBI Taxonomy" id="798071"/>
    <lineage>
        <taxon>Eukaryota</taxon>
        <taxon>Fungi</taxon>
        <taxon>Dikarya</taxon>
        <taxon>Ascomycota</taxon>
        <taxon>Pezizomycotina</taxon>
        <taxon>Dothideomycetes</taxon>
        <taxon>Pleosporomycetidae</taxon>
        <taxon>Pleosporales</taxon>
        <taxon>Pleosporineae</taxon>
        <taxon>Phaeosphaeriaceae</taxon>
        <taxon>Paraphoma</taxon>
    </lineage>
</organism>
<dbReference type="InterPro" id="IPR019240">
    <property type="entry name" value="DUF2196"/>
</dbReference>
<reference evidence="2" key="1">
    <citation type="journal article" date="2021" name="Nat. Commun.">
        <title>Genetic determinants of endophytism in the Arabidopsis root mycobiome.</title>
        <authorList>
            <person name="Mesny F."/>
            <person name="Miyauchi S."/>
            <person name="Thiergart T."/>
            <person name="Pickel B."/>
            <person name="Atanasova L."/>
            <person name="Karlsson M."/>
            <person name="Huettel B."/>
            <person name="Barry K.W."/>
            <person name="Haridas S."/>
            <person name="Chen C."/>
            <person name="Bauer D."/>
            <person name="Andreopoulos W."/>
            <person name="Pangilinan J."/>
            <person name="LaButti K."/>
            <person name="Riley R."/>
            <person name="Lipzen A."/>
            <person name="Clum A."/>
            <person name="Drula E."/>
            <person name="Henrissat B."/>
            <person name="Kohler A."/>
            <person name="Grigoriev I.V."/>
            <person name="Martin F.M."/>
            <person name="Hacquard S."/>
        </authorList>
    </citation>
    <scope>NUCLEOTIDE SEQUENCE</scope>
    <source>
        <strain evidence="2">MPI-SDFR-AT-0120</strain>
    </source>
</reference>
<proteinExistence type="predicted"/>